<evidence type="ECO:0000313" key="3">
    <source>
        <dbReference type="EMBL" id="MEI4272916.1"/>
    </source>
</evidence>
<reference evidence="3 4" key="1">
    <citation type="submission" date="2024-03" db="EMBL/GenBank/DDBJ databases">
        <title>Draft genome sequence of Klenkia sp. LSe6-5.</title>
        <authorList>
            <person name="Duangmal K."/>
            <person name="Chantavorakit T."/>
        </authorList>
    </citation>
    <scope>NUCLEOTIDE SEQUENCE [LARGE SCALE GENOMIC DNA]</scope>
    <source>
        <strain evidence="3 4">LSe6-5</strain>
    </source>
</reference>
<organism evidence="3 4">
    <name type="scientific">Klenkia sesuvii</name>
    <dbReference type="NCBI Taxonomy" id="3103137"/>
    <lineage>
        <taxon>Bacteria</taxon>
        <taxon>Bacillati</taxon>
        <taxon>Actinomycetota</taxon>
        <taxon>Actinomycetes</taxon>
        <taxon>Geodermatophilales</taxon>
        <taxon>Geodermatophilaceae</taxon>
        <taxon>Klenkia</taxon>
    </lineage>
</organism>
<dbReference type="RefSeq" id="WP_336405041.1">
    <property type="nucleotide sequence ID" value="NZ_JBAPLU010000015.1"/>
</dbReference>
<evidence type="ECO:0000313" key="4">
    <source>
        <dbReference type="Proteomes" id="UP001361570"/>
    </source>
</evidence>
<dbReference type="Pfam" id="PF04203">
    <property type="entry name" value="Sortase"/>
    <property type="match status" value="1"/>
</dbReference>
<name>A0ABU8DVP0_9ACTN</name>
<comment type="caution">
    <text evidence="3">The sequence shown here is derived from an EMBL/GenBank/DDBJ whole genome shotgun (WGS) entry which is preliminary data.</text>
</comment>
<feature type="region of interest" description="Disordered" evidence="2">
    <location>
        <begin position="26"/>
        <end position="84"/>
    </location>
</feature>
<proteinExistence type="predicted"/>
<keyword evidence="4" id="KW-1185">Reference proteome</keyword>
<evidence type="ECO:0000256" key="2">
    <source>
        <dbReference type="SAM" id="MobiDB-lite"/>
    </source>
</evidence>
<dbReference type="SUPFAM" id="SSF63817">
    <property type="entry name" value="Sortase"/>
    <property type="match status" value="1"/>
</dbReference>
<protein>
    <submittedName>
        <fullName evidence="3">Sortase</fullName>
    </submittedName>
</protein>
<dbReference type="InterPro" id="IPR042001">
    <property type="entry name" value="Sortase_F"/>
</dbReference>
<accession>A0ABU8DVP0</accession>
<gene>
    <name evidence="3" type="ORF">TEK04_14405</name>
</gene>
<feature type="compositionally biased region" description="Low complexity" evidence="2">
    <location>
        <begin position="32"/>
        <end position="61"/>
    </location>
</feature>
<sequence>MRVPVLLVVLGVLLAVGVPTAWLLTRPGTSDGPPVAEVVASASGPAASPSPGLGAAGPDPAGSGGSSGVPLPPVTARPATPQVAPALPAPTRLVVPALGIDAPVDAVGVEPDGNMTIPEDVSRVGWYRFGPAPGAPEGSAVLAGHVDDAEQGLGAMSPLARTSVGDQVQVTDAAGGSTTWQVVAREEFSKQSVPLADLFARSGPPRLVLITCGGPFLADIRSYEDNVVVVAEPV</sequence>
<dbReference type="Gene3D" id="2.40.260.10">
    <property type="entry name" value="Sortase"/>
    <property type="match status" value="1"/>
</dbReference>
<dbReference type="CDD" id="cd05829">
    <property type="entry name" value="Sortase_F"/>
    <property type="match status" value="1"/>
</dbReference>
<evidence type="ECO:0000256" key="1">
    <source>
        <dbReference type="ARBA" id="ARBA00022801"/>
    </source>
</evidence>
<dbReference type="InterPro" id="IPR023365">
    <property type="entry name" value="Sortase_dom-sf"/>
</dbReference>
<dbReference type="Proteomes" id="UP001361570">
    <property type="component" value="Unassembled WGS sequence"/>
</dbReference>
<dbReference type="InterPro" id="IPR005754">
    <property type="entry name" value="Sortase"/>
</dbReference>
<keyword evidence="1" id="KW-0378">Hydrolase</keyword>
<dbReference type="EMBL" id="JBAPLU010000015">
    <property type="protein sequence ID" value="MEI4272916.1"/>
    <property type="molecule type" value="Genomic_DNA"/>
</dbReference>